<evidence type="ECO:0000313" key="2">
    <source>
        <dbReference type="Proteomes" id="UP001500021"/>
    </source>
</evidence>
<comment type="caution">
    <text evidence="1">The sequence shown here is derived from an EMBL/GenBank/DDBJ whole genome shotgun (WGS) entry which is preliminary data.</text>
</comment>
<reference evidence="1 2" key="1">
    <citation type="journal article" date="2019" name="Int. J. Syst. Evol. Microbiol.">
        <title>The Global Catalogue of Microorganisms (GCM) 10K type strain sequencing project: providing services to taxonomists for standard genome sequencing and annotation.</title>
        <authorList>
            <consortium name="The Broad Institute Genomics Platform"/>
            <consortium name="The Broad Institute Genome Sequencing Center for Infectious Disease"/>
            <person name="Wu L."/>
            <person name="Ma J."/>
        </authorList>
    </citation>
    <scope>NUCLEOTIDE SEQUENCE [LARGE SCALE GENOMIC DNA]</scope>
    <source>
        <strain evidence="1 2">JCM 15608</strain>
    </source>
</reference>
<proteinExistence type="predicted"/>
<evidence type="ECO:0000313" key="1">
    <source>
        <dbReference type="EMBL" id="GAA0819264.1"/>
    </source>
</evidence>
<gene>
    <name evidence="1" type="ORF">GCM10009111_23120</name>
</gene>
<name>A0ABN1L883_9GAMM</name>
<sequence>MKYERKVKKVKSLISKHDSMDILDTSLRYLYDAGNDKESRLQRHPWLVLLVVKWAFINENKKIIQPLTNNHYMAILNAVYGLADLVKMPTDHNNIHQFMRNMAYQQFIYQHDFSILDVGRNSLLFKYLPDNHNLKLLFKKKHGFELKDFISLSFTLIAFVHSGKKHTVEVNQFSPLFRYYSESLVKLFLDSISINIRDLRKRLSKDDLSKENYSEYYEQSPFIKYPLVKHGLKYTCVDPFILYRCIEHFLYDTLKADEPQKFMQSFGKMFEKYLLKGLKYANLDYVEESCLKKFLPPKNKCIDYVIKQKNFNIFIDAKGVEMPYLGKVTDNPKIILDKVKSSAIKAIEQASAFNNYLLLNGGENLPEFKMGSCLLVVTYKELYLGNGQLLYDTVAKDKIDSINEFINEKARIDLKRIYFITVDSFDLMMSLVKNHKFDIGDILEKAIADDDEGLSKKFEFSQHVNSFVDQIVPPKFLKEETDKILLDFRENLSIA</sequence>
<dbReference type="EMBL" id="BAAAFA010000007">
    <property type="protein sequence ID" value="GAA0819264.1"/>
    <property type="molecule type" value="Genomic_DNA"/>
</dbReference>
<dbReference type="Proteomes" id="UP001500021">
    <property type="component" value="Unassembled WGS sequence"/>
</dbReference>
<organism evidence="1 2">
    <name type="scientific">Colwellia asteriadis</name>
    <dbReference type="NCBI Taxonomy" id="517723"/>
    <lineage>
        <taxon>Bacteria</taxon>
        <taxon>Pseudomonadati</taxon>
        <taxon>Pseudomonadota</taxon>
        <taxon>Gammaproteobacteria</taxon>
        <taxon>Alteromonadales</taxon>
        <taxon>Colwelliaceae</taxon>
        <taxon>Colwellia</taxon>
    </lineage>
</organism>
<keyword evidence="2" id="KW-1185">Reference proteome</keyword>
<dbReference type="RefSeq" id="WP_343817592.1">
    <property type="nucleotide sequence ID" value="NZ_BAAAFA010000007.1"/>
</dbReference>
<protein>
    <submittedName>
        <fullName evidence="1">Uncharacterized protein</fullName>
    </submittedName>
</protein>
<accession>A0ABN1L883</accession>